<proteinExistence type="predicted"/>
<accession>A0A2Z6RGL4</accession>
<keyword evidence="2" id="KW-1185">Reference proteome</keyword>
<comment type="caution">
    <text evidence="1">The sequence shown here is derived from an EMBL/GenBank/DDBJ whole genome shotgun (WGS) entry which is preliminary data.</text>
</comment>
<protein>
    <submittedName>
        <fullName evidence="1">Uncharacterized protein</fullName>
    </submittedName>
</protein>
<reference evidence="1 2" key="1">
    <citation type="submission" date="2017-11" db="EMBL/GenBank/DDBJ databases">
        <title>The genome of Rhizophagus clarus HR1 reveals common genetic basis of auxotrophy among arbuscular mycorrhizal fungi.</title>
        <authorList>
            <person name="Kobayashi Y."/>
        </authorList>
    </citation>
    <scope>NUCLEOTIDE SEQUENCE [LARGE SCALE GENOMIC DNA]</scope>
    <source>
        <strain evidence="1 2">HR1</strain>
    </source>
</reference>
<dbReference type="AlphaFoldDB" id="A0A2Z6RGL4"/>
<dbReference type="Proteomes" id="UP000247702">
    <property type="component" value="Unassembled WGS sequence"/>
</dbReference>
<evidence type="ECO:0000313" key="2">
    <source>
        <dbReference type="Proteomes" id="UP000247702"/>
    </source>
</evidence>
<organism evidence="1 2">
    <name type="scientific">Rhizophagus clarus</name>
    <dbReference type="NCBI Taxonomy" id="94130"/>
    <lineage>
        <taxon>Eukaryota</taxon>
        <taxon>Fungi</taxon>
        <taxon>Fungi incertae sedis</taxon>
        <taxon>Mucoromycota</taxon>
        <taxon>Glomeromycotina</taxon>
        <taxon>Glomeromycetes</taxon>
        <taxon>Glomerales</taxon>
        <taxon>Glomeraceae</taxon>
        <taxon>Rhizophagus</taxon>
    </lineage>
</organism>
<gene>
    <name evidence="1" type="ORF">RclHR1_00190011</name>
</gene>
<evidence type="ECO:0000313" key="1">
    <source>
        <dbReference type="EMBL" id="GBB91598.1"/>
    </source>
</evidence>
<dbReference type="EMBL" id="BEXD01001001">
    <property type="protein sequence ID" value="GBB91598.1"/>
    <property type="molecule type" value="Genomic_DNA"/>
</dbReference>
<name>A0A2Z6RGL4_9GLOM</name>
<sequence>MQLIISSYNVAAKKATIFTESVEYTTSYFFRRTDQLRLYIFYFLRRLRYARYSTNLNFSFFFFIALNRNSTLTTTTKFFQKIIGKKL</sequence>